<accession>A0AAN8Y4A4</accession>
<evidence type="ECO:0000313" key="1">
    <source>
        <dbReference type="EMBL" id="KAK6776383.1"/>
    </source>
</evidence>
<gene>
    <name evidence="1" type="ORF">RDI58_027384</name>
</gene>
<organism evidence="1 2">
    <name type="scientific">Solanum bulbocastanum</name>
    <name type="common">Wild potato</name>
    <dbReference type="NCBI Taxonomy" id="147425"/>
    <lineage>
        <taxon>Eukaryota</taxon>
        <taxon>Viridiplantae</taxon>
        <taxon>Streptophyta</taxon>
        <taxon>Embryophyta</taxon>
        <taxon>Tracheophyta</taxon>
        <taxon>Spermatophyta</taxon>
        <taxon>Magnoliopsida</taxon>
        <taxon>eudicotyledons</taxon>
        <taxon>Gunneridae</taxon>
        <taxon>Pentapetalae</taxon>
        <taxon>asterids</taxon>
        <taxon>lamiids</taxon>
        <taxon>Solanales</taxon>
        <taxon>Solanaceae</taxon>
        <taxon>Solanoideae</taxon>
        <taxon>Solaneae</taxon>
        <taxon>Solanum</taxon>
    </lineage>
</organism>
<reference evidence="1 2" key="1">
    <citation type="submission" date="2024-02" db="EMBL/GenBank/DDBJ databases">
        <title>de novo genome assembly of Solanum bulbocastanum strain 11H21.</title>
        <authorList>
            <person name="Hosaka A.J."/>
        </authorList>
    </citation>
    <scope>NUCLEOTIDE SEQUENCE [LARGE SCALE GENOMIC DNA]</scope>
    <source>
        <tissue evidence="1">Young leaves</tissue>
    </source>
</reference>
<keyword evidence="2" id="KW-1185">Reference proteome</keyword>
<sequence length="12" mass="1351">MVRGVETIFLVS</sequence>
<proteinExistence type="predicted"/>
<comment type="caution">
    <text evidence="1">The sequence shown here is derived from an EMBL/GenBank/DDBJ whole genome shotgun (WGS) entry which is preliminary data.</text>
</comment>
<name>A0AAN8Y4A4_SOLBU</name>
<dbReference type="EMBL" id="JBANQN010000011">
    <property type="protein sequence ID" value="KAK6776383.1"/>
    <property type="molecule type" value="Genomic_DNA"/>
</dbReference>
<dbReference type="Proteomes" id="UP001371456">
    <property type="component" value="Unassembled WGS sequence"/>
</dbReference>
<protein>
    <submittedName>
        <fullName evidence="1">Uncharacterized protein</fullName>
    </submittedName>
</protein>
<evidence type="ECO:0000313" key="2">
    <source>
        <dbReference type="Proteomes" id="UP001371456"/>
    </source>
</evidence>